<proteinExistence type="predicted"/>
<dbReference type="PANTHER" id="PTHR34502:SF3">
    <property type="entry name" value="DUF6594 DOMAIN-CONTAINING PROTEIN"/>
    <property type="match status" value="1"/>
</dbReference>
<sequence length="318" mass="36338">MLDTAVEDNAEGYALIANFQSSDHNFLQYRGFLHLHSRLLSALQADVGYLETELDKMDQWDIECGIERRIACLRHKKRDDLQSRMEVMPEAYKAVFNRTRPDVMLELRSKLVEYDELLLKTRKVYALQRPAQSDYTSVRNWFDAQKPLVMEDRNFIQRKEDLVTLRDGRESASFDEVVERSLLGLDQFLSSWCHCQVIKRIFITEELRNKTDNIRINYYAPRRVEALVNLIITAIIFTLLVVPVVLLCEMAEAGGTTTPFESIGVLVVFTLLFGLAMSALTSAKRQELFAASAAYCAVLVVFVSNFGGQQVKTQVSST</sequence>
<evidence type="ECO:0000259" key="2">
    <source>
        <dbReference type="Pfam" id="PF20237"/>
    </source>
</evidence>
<feature type="transmembrane region" description="Helical" evidence="1">
    <location>
        <begin position="288"/>
        <end position="308"/>
    </location>
</feature>
<dbReference type="Proteomes" id="UP001168146">
    <property type="component" value="Unassembled WGS sequence"/>
</dbReference>
<gene>
    <name evidence="3" type="ORF">LTR82_015073</name>
</gene>
<evidence type="ECO:0000313" key="4">
    <source>
        <dbReference type="Proteomes" id="UP001168146"/>
    </source>
</evidence>
<accession>A0AAN6J6R9</accession>
<dbReference type="InterPro" id="IPR046529">
    <property type="entry name" value="DUF6594"/>
</dbReference>
<keyword evidence="1" id="KW-1133">Transmembrane helix</keyword>
<reference evidence="3" key="1">
    <citation type="submission" date="2021-12" db="EMBL/GenBank/DDBJ databases">
        <title>Black yeast isolated from Biological Soil Crust.</title>
        <authorList>
            <person name="Kurbessoian T."/>
        </authorList>
    </citation>
    <scope>NUCLEOTIDE SEQUENCE</scope>
    <source>
        <strain evidence="3">CCFEE 5208</strain>
    </source>
</reference>
<keyword evidence="1" id="KW-0472">Membrane</keyword>
<dbReference type="AlphaFoldDB" id="A0AAN6J6R9"/>
<protein>
    <recommendedName>
        <fullName evidence="2">DUF6594 domain-containing protein</fullName>
    </recommendedName>
</protein>
<feature type="domain" description="DUF6594" evidence="2">
    <location>
        <begin position="13"/>
        <end position="300"/>
    </location>
</feature>
<keyword evidence="1" id="KW-0812">Transmembrane</keyword>
<feature type="transmembrane region" description="Helical" evidence="1">
    <location>
        <begin position="226"/>
        <end position="247"/>
    </location>
</feature>
<evidence type="ECO:0000313" key="3">
    <source>
        <dbReference type="EMBL" id="KAK0309585.1"/>
    </source>
</evidence>
<comment type="caution">
    <text evidence="3">The sequence shown here is derived from an EMBL/GenBank/DDBJ whole genome shotgun (WGS) entry which is preliminary data.</text>
</comment>
<evidence type="ECO:0000256" key="1">
    <source>
        <dbReference type="SAM" id="Phobius"/>
    </source>
</evidence>
<dbReference type="PANTHER" id="PTHR34502">
    <property type="entry name" value="DUF6594 DOMAIN-CONTAINING PROTEIN-RELATED"/>
    <property type="match status" value="1"/>
</dbReference>
<organism evidence="3 4">
    <name type="scientific">Friedmanniomyces endolithicus</name>
    <dbReference type="NCBI Taxonomy" id="329885"/>
    <lineage>
        <taxon>Eukaryota</taxon>
        <taxon>Fungi</taxon>
        <taxon>Dikarya</taxon>
        <taxon>Ascomycota</taxon>
        <taxon>Pezizomycotina</taxon>
        <taxon>Dothideomycetes</taxon>
        <taxon>Dothideomycetidae</taxon>
        <taxon>Mycosphaerellales</taxon>
        <taxon>Teratosphaeriaceae</taxon>
        <taxon>Friedmanniomyces</taxon>
    </lineage>
</organism>
<dbReference type="Pfam" id="PF20237">
    <property type="entry name" value="DUF6594"/>
    <property type="match status" value="1"/>
</dbReference>
<name>A0AAN6J6R9_9PEZI</name>
<feature type="transmembrane region" description="Helical" evidence="1">
    <location>
        <begin position="259"/>
        <end position="281"/>
    </location>
</feature>
<dbReference type="EMBL" id="JASUXU010000080">
    <property type="protein sequence ID" value="KAK0309585.1"/>
    <property type="molecule type" value="Genomic_DNA"/>
</dbReference>